<protein>
    <submittedName>
        <fullName evidence="1">Uncharacterized protein</fullName>
    </submittedName>
</protein>
<keyword evidence="2" id="KW-1185">Reference proteome</keyword>
<sequence length="105" mass="11934">MYKSTSHYSARLQISVLATWFWGQVVHEPSQLATALFLQCTEAKPICVRAELYIAIPCYFFEMNSSHISTITRHILCLILRCLAYHGRGLIAQNLCTIRVAIGIF</sequence>
<reference evidence="1 2" key="1">
    <citation type="journal article" date="2024" name="Plant Biotechnol. J.">
        <title>Genome and CRISPR/Cas9 system of a widespread forest tree (Populus alba) in the world.</title>
        <authorList>
            <person name="Liu Y.J."/>
            <person name="Jiang P.F."/>
            <person name="Han X.M."/>
            <person name="Li X.Y."/>
            <person name="Wang H.M."/>
            <person name="Wang Y.J."/>
            <person name="Wang X.X."/>
            <person name="Zeng Q.Y."/>
        </authorList>
    </citation>
    <scope>NUCLEOTIDE SEQUENCE [LARGE SCALE GENOMIC DNA]</scope>
    <source>
        <strain evidence="2">cv. PAL-ZL1</strain>
    </source>
</reference>
<dbReference type="Proteomes" id="UP000309997">
    <property type="component" value="Unassembled WGS sequence"/>
</dbReference>
<proteinExistence type="predicted"/>
<name>A0ACC4CHP3_POPAL</name>
<evidence type="ECO:0000313" key="1">
    <source>
        <dbReference type="EMBL" id="KAL3597054.1"/>
    </source>
</evidence>
<comment type="caution">
    <text evidence="1">The sequence shown here is derived from an EMBL/GenBank/DDBJ whole genome shotgun (WGS) entry which is preliminary data.</text>
</comment>
<evidence type="ECO:0000313" key="2">
    <source>
        <dbReference type="Proteomes" id="UP000309997"/>
    </source>
</evidence>
<organism evidence="1 2">
    <name type="scientific">Populus alba</name>
    <name type="common">White poplar</name>
    <dbReference type="NCBI Taxonomy" id="43335"/>
    <lineage>
        <taxon>Eukaryota</taxon>
        <taxon>Viridiplantae</taxon>
        <taxon>Streptophyta</taxon>
        <taxon>Embryophyta</taxon>
        <taxon>Tracheophyta</taxon>
        <taxon>Spermatophyta</taxon>
        <taxon>Magnoliopsida</taxon>
        <taxon>eudicotyledons</taxon>
        <taxon>Gunneridae</taxon>
        <taxon>Pentapetalae</taxon>
        <taxon>rosids</taxon>
        <taxon>fabids</taxon>
        <taxon>Malpighiales</taxon>
        <taxon>Salicaceae</taxon>
        <taxon>Saliceae</taxon>
        <taxon>Populus</taxon>
    </lineage>
</organism>
<gene>
    <name evidence="1" type="ORF">D5086_008691</name>
</gene>
<dbReference type="EMBL" id="RCHU02000004">
    <property type="protein sequence ID" value="KAL3597054.1"/>
    <property type="molecule type" value="Genomic_DNA"/>
</dbReference>
<accession>A0ACC4CHP3</accession>